<organism evidence="18 19">
    <name type="scientific">Acidilutibacter cellobiosedens</name>
    <dbReference type="NCBI Taxonomy" id="2507161"/>
    <lineage>
        <taxon>Bacteria</taxon>
        <taxon>Bacillati</taxon>
        <taxon>Bacillota</taxon>
        <taxon>Tissierellia</taxon>
        <taxon>Tissierellales</taxon>
        <taxon>Acidilutibacteraceae</taxon>
        <taxon>Acidilutibacter</taxon>
    </lineage>
</organism>
<protein>
    <recommendedName>
        <fullName evidence="12">DNA 3'-5' helicase</fullName>
        <ecNumber evidence="12">5.6.2.4</ecNumber>
    </recommendedName>
</protein>
<dbReference type="InterPro" id="IPR000212">
    <property type="entry name" value="DNA_helicase_UvrD/REP"/>
</dbReference>
<dbReference type="GO" id="GO:0005524">
    <property type="term" value="F:ATP binding"/>
    <property type="evidence" value="ECO:0007669"/>
    <property type="project" value="UniProtKB-UniRule"/>
</dbReference>
<comment type="catalytic activity">
    <reaction evidence="13">
        <text>ATP + H2O = ADP + phosphate + H(+)</text>
        <dbReference type="Rhea" id="RHEA:13065"/>
        <dbReference type="ChEBI" id="CHEBI:15377"/>
        <dbReference type="ChEBI" id="CHEBI:15378"/>
        <dbReference type="ChEBI" id="CHEBI:30616"/>
        <dbReference type="ChEBI" id="CHEBI:43474"/>
        <dbReference type="ChEBI" id="CHEBI:456216"/>
        <dbReference type="EC" id="5.6.2.4"/>
    </reaction>
</comment>
<dbReference type="KEGG" id="spoa:EQM13_06305"/>
<keyword evidence="4 14" id="KW-0378">Hydrolase</keyword>
<comment type="catalytic activity">
    <reaction evidence="11">
        <text>Couples ATP hydrolysis with the unwinding of duplex DNA by translocating in the 3'-5' direction.</text>
        <dbReference type="EC" id="5.6.2.4"/>
    </reaction>
</comment>
<evidence type="ECO:0000256" key="3">
    <source>
        <dbReference type="ARBA" id="ARBA00022763"/>
    </source>
</evidence>
<dbReference type="PROSITE" id="PS51198">
    <property type="entry name" value="UVRD_HELICASE_ATP_BIND"/>
    <property type="match status" value="1"/>
</dbReference>
<evidence type="ECO:0000256" key="11">
    <source>
        <dbReference type="ARBA" id="ARBA00034617"/>
    </source>
</evidence>
<evidence type="ECO:0000256" key="5">
    <source>
        <dbReference type="ARBA" id="ARBA00022806"/>
    </source>
</evidence>
<feature type="binding site" evidence="14">
    <location>
        <begin position="31"/>
        <end position="38"/>
    </location>
    <ligand>
        <name>ATP</name>
        <dbReference type="ChEBI" id="CHEBI:30616"/>
    </ligand>
</feature>
<dbReference type="GO" id="GO:0043138">
    <property type="term" value="F:3'-5' DNA helicase activity"/>
    <property type="evidence" value="ECO:0007669"/>
    <property type="project" value="UniProtKB-EC"/>
</dbReference>
<keyword evidence="3" id="KW-0227">DNA damage</keyword>
<feature type="coiled-coil region" evidence="15">
    <location>
        <begin position="262"/>
        <end position="289"/>
    </location>
</feature>
<dbReference type="Gene3D" id="3.30.160.800">
    <property type="match status" value="1"/>
</dbReference>
<evidence type="ECO:0000256" key="10">
    <source>
        <dbReference type="ARBA" id="ARBA00023235"/>
    </source>
</evidence>
<dbReference type="EMBL" id="CP035282">
    <property type="protein sequence ID" value="QAT61225.1"/>
    <property type="molecule type" value="Genomic_DNA"/>
</dbReference>
<evidence type="ECO:0000256" key="9">
    <source>
        <dbReference type="ARBA" id="ARBA00023204"/>
    </source>
</evidence>
<dbReference type="GO" id="GO:0003677">
    <property type="term" value="F:DNA binding"/>
    <property type="evidence" value="ECO:0007669"/>
    <property type="project" value="UniProtKB-KW"/>
</dbReference>
<evidence type="ECO:0000256" key="6">
    <source>
        <dbReference type="ARBA" id="ARBA00022839"/>
    </source>
</evidence>
<keyword evidence="1" id="KW-0540">Nuclease</keyword>
<dbReference type="PANTHER" id="PTHR11070">
    <property type="entry name" value="UVRD / RECB / PCRA DNA HELICASE FAMILY MEMBER"/>
    <property type="match status" value="1"/>
</dbReference>
<evidence type="ECO:0000259" key="17">
    <source>
        <dbReference type="PROSITE" id="PS51217"/>
    </source>
</evidence>
<dbReference type="GO" id="GO:0000725">
    <property type="term" value="P:recombinational repair"/>
    <property type="evidence" value="ECO:0007669"/>
    <property type="project" value="TreeGrafter"/>
</dbReference>
<evidence type="ECO:0000259" key="16">
    <source>
        <dbReference type="PROSITE" id="PS51198"/>
    </source>
</evidence>
<dbReference type="EC" id="5.6.2.4" evidence="12"/>
<dbReference type="PROSITE" id="PS51217">
    <property type="entry name" value="UVRD_HELICASE_CTER"/>
    <property type="match status" value="1"/>
</dbReference>
<keyword evidence="15" id="KW-0175">Coiled coil</keyword>
<proteinExistence type="predicted"/>
<dbReference type="InterPro" id="IPR011604">
    <property type="entry name" value="PDDEXK-like_dom_sf"/>
</dbReference>
<reference evidence="19" key="1">
    <citation type="submission" date="2019-01" db="EMBL/GenBank/DDBJ databases">
        <title>Draft genomes of a novel of Sporanaerobacter strains.</title>
        <authorList>
            <person name="Ma S."/>
        </authorList>
    </citation>
    <scope>NUCLEOTIDE SEQUENCE [LARGE SCALE GENOMIC DNA]</scope>
    <source>
        <strain evidence="19">NJN-17</strain>
    </source>
</reference>
<dbReference type="OrthoDB" id="9810135at2"/>
<feature type="domain" description="UvrD-like helicase ATP-binding" evidence="16">
    <location>
        <begin position="10"/>
        <end position="428"/>
    </location>
</feature>
<evidence type="ECO:0000313" key="18">
    <source>
        <dbReference type="EMBL" id="QAT61225.1"/>
    </source>
</evidence>
<dbReference type="GO" id="GO:0005829">
    <property type="term" value="C:cytosol"/>
    <property type="evidence" value="ECO:0007669"/>
    <property type="project" value="TreeGrafter"/>
</dbReference>
<evidence type="ECO:0000313" key="19">
    <source>
        <dbReference type="Proteomes" id="UP000287969"/>
    </source>
</evidence>
<keyword evidence="10" id="KW-0413">Isomerase</keyword>
<dbReference type="SUPFAM" id="SSF52540">
    <property type="entry name" value="P-loop containing nucleoside triphosphate hydrolases"/>
    <property type="match status" value="1"/>
</dbReference>
<evidence type="ECO:0000256" key="8">
    <source>
        <dbReference type="ARBA" id="ARBA00023125"/>
    </source>
</evidence>
<dbReference type="Proteomes" id="UP000287969">
    <property type="component" value="Chromosome"/>
</dbReference>
<evidence type="ECO:0000256" key="2">
    <source>
        <dbReference type="ARBA" id="ARBA00022741"/>
    </source>
</evidence>
<evidence type="ECO:0000256" key="12">
    <source>
        <dbReference type="ARBA" id="ARBA00034808"/>
    </source>
</evidence>
<dbReference type="InterPro" id="IPR011335">
    <property type="entry name" value="Restrct_endonuc-II-like"/>
</dbReference>
<dbReference type="Gene3D" id="3.40.50.300">
    <property type="entry name" value="P-loop containing nucleotide triphosphate hydrolases"/>
    <property type="match status" value="3"/>
</dbReference>
<dbReference type="Pfam" id="PF12705">
    <property type="entry name" value="PDDEXK_1"/>
    <property type="match status" value="1"/>
</dbReference>
<dbReference type="Pfam" id="PF00580">
    <property type="entry name" value="UvrD-helicase"/>
    <property type="match status" value="1"/>
</dbReference>
<evidence type="ECO:0000256" key="4">
    <source>
        <dbReference type="ARBA" id="ARBA00022801"/>
    </source>
</evidence>
<keyword evidence="6" id="KW-0269">Exonuclease</keyword>
<dbReference type="InterPro" id="IPR014016">
    <property type="entry name" value="UvrD-like_ATP-bd"/>
</dbReference>
<dbReference type="RefSeq" id="WP_083381947.1">
    <property type="nucleotide sequence ID" value="NZ_CP035282.1"/>
</dbReference>
<dbReference type="Pfam" id="PF13361">
    <property type="entry name" value="UvrD_C"/>
    <property type="match status" value="1"/>
</dbReference>
<keyword evidence="19" id="KW-1185">Reference proteome</keyword>
<keyword evidence="2 14" id="KW-0547">Nucleotide-binding</keyword>
<dbReference type="InterPro" id="IPR027417">
    <property type="entry name" value="P-loop_NTPase"/>
</dbReference>
<keyword evidence="8" id="KW-0238">DNA-binding</keyword>
<dbReference type="SUPFAM" id="SSF52980">
    <property type="entry name" value="Restriction endonuclease-like"/>
    <property type="match status" value="1"/>
</dbReference>
<dbReference type="InterPro" id="IPR038726">
    <property type="entry name" value="PDDEXK_AddAB-type"/>
</dbReference>
<dbReference type="Gene3D" id="1.10.486.10">
    <property type="entry name" value="PCRA, domain 4"/>
    <property type="match status" value="1"/>
</dbReference>
<evidence type="ECO:0000256" key="7">
    <source>
        <dbReference type="ARBA" id="ARBA00022840"/>
    </source>
</evidence>
<gene>
    <name evidence="18" type="ORF">EQM13_06305</name>
</gene>
<keyword evidence="5 14" id="KW-0347">Helicase</keyword>
<evidence type="ECO:0000256" key="15">
    <source>
        <dbReference type="SAM" id="Coils"/>
    </source>
</evidence>
<dbReference type="AlphaFoldDB" id="A0A410QB60"/>
<dbReference type="InterPro" id="IPR014017">
    <property type="entry name" value="DNA_helicase_UvrD-like_C"/>
</dbReference>
<evidence type="ECO:0000256" key="1">
    <source>
        <dbReference type="ARBA" id="ARBA00022722"/>
    </source>
</evidence>
<accession>A0A410QB60</accession>
<dbReference type="GO" id="GO:0033202">
    <property type="term" value="C:DNA helicase complex"/>
    <property type="evidence" value="ECO:0007669"/>
    <property type="project" value="TreeGrafter"/>
</dbReference>
<dbReference type="Gene3D" id="3.90.320.10">
    <property type="match status" value="1"/>
</dbReference>
<keyword evidence="9" id="KW-0234">DNA repair</keyword>
<sequence>MQILREGEKMGLNEAQKKAVETIGRNVSVNAGAGSGKTKVLTERYVYILENGDLEEGKEIESILAITFTKKAAGEMKERIRGLIKERFSQGEKWRRLYRDLERGSISTIHGLCSKMLRENPVEAAVDPSFEILDEEGQDRLLYETVYGYLIENVEKDDRVYRFISEFNVYNINEIAEILIKIYNEVRNAGMTFKDLREITLRNIDEISLDKNLIEKIKDDFLYLIEKGRANSKYAKLKNDEVWNNFKSSRENENIADALIYLKEFIGNMKGEEERIERLKDNVDKAVMIKEKDRRWLYEIVLDCLIDIDNRYSGRKKEEGVLDYEDLQIEALNLLNKETILRKYQNKYKYIMVDEFQDVNELQKNIIYKLATEKSDLDRQNLFIVGDPKQSIYGFRGADVQVFYDAMEDIKRVSEIEPIVLKENYRTVNTILKFINEMFKNIMGDKYNELNFTHISENQVDVEILECEDLEIPLGESDSYYNKVYESRIISKRIKELVKSGKYTYGDFAVLFRSTTDDYIYEEALREYGIPYYNLGGKGFFKQKEIIDLMNCIKGISNPFDNISLTGVLRSPMFGLSDESIYWLLRQGKKSILDAMKDGLNNISFDEREKINYAYSTLSSFIRKKNLVQLNLLVEDIVKSTYYAEGLKFLRGGEQRVGNIYKFIEMSRKFYEKEEGTLEDFIDYIDYLKERGMDESQAQIRSQEENEVKLLTIHKSKGLEFKVVVIPQLAKKFMEDSSKILFDKRYGIGIKDEEVSPFYDHLKKVERKKEEEENKRILYVALTRGEKKLILGMQGKNEGFKRFLSEFLNLVQYDKYGSVETNDENQNEEEVIEKKSLNQDNIYISPQDSDKRVFNYYSVSQYLSFRECKRKFYMSYYRKLPLNNRNFNINSGNGHIISPTLRGEIVHKFCELYSKNKDIDELIGNIAEYYGVGMSKNVFNELYPYIDNYLKYYNEEYDKIYREKRFYYNMENNFIYGIIDRINIIGGKGEIWDFKTNRTEDKISLIDRYRPQLQLYAKALHDIYNIEVIRAKLFLLESGEFEDIDVSENALKENMGKIKDFIHFVSGNDEIEKYSRNKDCYQHCNFYRICNR</sequence>
<dbReference type="GO" id="GO:0004527">
    <property type="term" value="F:exonuclease activity"/>
    <property type="evidence" value="ECO:0007669"/>
    <property type="project" value="UniProtKB-KW"/>
</dbReference>
<dbReference type="CDD" id="cd17932">
    <property type="entry name" value="DEXQc_UvrD"/>
    <property type="match status" value="1"/>
</dbReference>
<keyword evidence="7 14" id="KW-0067">ATP-binding</keyword>
<evidence type="ECO:0000256" key="14">
    <source>
        <dbReference type="PROSITE-ProRule" id="PRU00560"/>
    </source>
</evidence>
<name>A0A410QB60_9FIRM</name>
<evidence type="ECO:0000256" key="13">
    <source>
        <dbReference type="ARBA" id="ARBA00048988"/>
    </source>
</evidence>
<dbReference type="PANTHER" id="PTHR11070:SF48">
    <property type="entry name" value="ATP-DEPENDENT HELICASE_NUCLEASE SUBUNIT A"/>
    <property type="match status" value="1"/>
</dbReference>
<feature type="domain" description="UvrD-like helicase C-terminal" evidence="17">
    <location>
        <begin position="429"/>
        <end position="718"/>
    </location>
</feature>